<dbReference type="EMBL" id="MEXR01000003">
    <property type="protein sequence ID" value="OGD10596.1"/>
    <property type="molecule type" value="Genomic_DNA"/>
</dbReference>
<proteinExistence type="predicted"/>
<comment type="caution">
    <text evidence="1">The sequence shown here is derived from an EMBL/GenBank/DDBJ whole genome shotgun (WGS) entry which is preliminary data.</text>
</comment>
<dbReference type="AlphaFoldDB" id="A0A1F4ZXP0"/>
<evidence type="ECO:0000313" key="2">
    <source>
        <dbReference type="Proteomes" id="UP000176424"/>
    </source>
</evidence>
<protein>
    <submittedName>
        <fullName evidence="1">Uncharacterized protein</fullName>
    </submittedName>
</protein>
<dbReference type="STRING" id="1797263.A2397_01315"/>
<sequence length="263" mass="29777">MRLKKKVPLNNILPMDSTEILGQLPVSLRDELLQAFNNITTHFREGRWEPSELNSGKLCEVIYSILNGYVSGTFPRKSSKPANMLDACQALSGATSSFPRSVRIQIPRMLVALYEIRNNRGVGHVGGDVDPNHMDAAVVLYCSKWLLAELIRVFHNTDVTTATRMVENIIEKEIPSVWRVNDKKRVLSNKRTMKDKTLLLLYSENGSVNEVDLVSWVEHTNTAVYRRDVLAGGHKAKLWEYDRKLKTITLSPLGIDYVEGKLL</sequence>
<gene>
    <name evidence="1" type="ORF">A2397_01315</name>
</gene>
<evidence type="ECO:0000313" key="1">
    <source>
        <dbReference type="EMBL" id="OGD10596.1"/>
    </source>
</evidence>
<organism evidence="1 2">
    <name type="scientific">Candidatus Amesbacteria bacterium RIFOXYB1_FULL_44_23</name>
    <dbReference type="NCBI Taxonomy" id="1797263"/>
    <lineage>
        <taxon>Bacteria</taxon>
        <taxon>Candidatus Amesiibacteriota</taxon>
    </lineage>
</organism>
<dbReference type="Proteomes" id="UP000176424">
    <property type="component" value="Unassembled WGS sequence"/>
</dbReference>
<accession>A0A1F4ZXP0</accession>
<name>A0A1F4ZXP0_9BACT</name>
<reference evidence="1 2" key="1">
    <citation type="journal article" date="2016" name="Nat. Commun.">
        <title>Thousands of microbial genomes shed light on interconnected biogeochemical processes in an aquifer system.</title>
        <authorList>
            <person name="Anantharaman K."/>
            <person name="Brown C.T."/>
            <person name="Hug L.A."/>
            <person name="Sharon I."/>
            <person name="Castelle C.J."/>
            <person name="Probst A.J."/>
            <person name="Thomas B.C."/>
            <person name="Singh A."/>
            <person name="Wilkins M.J."/>
            <person name="Karaoz U."/>
            <person name="Brodie E.L."/>
            <person name="Williams K.H."/>
            <person name="Hubbard S.S."/>
            <person name="Banfield J.F."/>
        </authorList>
    </citation>
    <scope>NUCLEOTIDE SEQUENCE [LARGE SCALE GENOMIC DNA]</scope>
</reference>